<sequence length="157" mass="18962">MKKGIIFFLLIILLFVNDYEIFAFLDPNGGAIENIQEEFEFVFQKRTEIWNGIIHGQYGTKQEFERDLKNLMVDPLLTMDLNIFEQILREPTSYEAIRYMEIKEFTVTQLKAHNMVGEVTIFWEVESYEDVYVEEVTYEIQMRRKNQQWYLADYEIK</sequence>
<dbReference type="HOGENOM" id="CLU_1682945_0_0_9"/>
<evidence type="ECO:0000313" key="1">
    <source>
        <dbReference type="EMBL" id="ABR49282.1"/>
    </source>
</evidence>
<reference evidence="2" key="1">
    <citation type="journal article" date="2016" name="Genome Announc.">
        <title>Complete genome sequence of Alkaliphilus metalliredigens strain QYMF, an alkaliphilic and metal-reducing bacterium isolated from borax-contaminated leachate ponds.</title>
        <authorList>
            <person name="Hwang C."/>
            <person name="Copeland A."/>
            <person name="Lucas S."/>
            <person name="Lapidus A."/>
            <person name="Barry K."/>
            <person name="Detter J.C."/>
            <person name="Glavina Del Rio T."/>
            <person name="Hammon N."/>
            <person name="Israni S."/>
            <person name="Dalin E."/>
            <person name="Tice H."/>
            <person name="Pitluck S."/>
            <person name="Chertkov O."/>
            <person name="Brettin T."/>
            <person name="Bruce D."/>
            <person name="Han C."/>
            <person name="Schmutz J."/>
            <person name="Larimer F."/>
            <person name="Land M.L."/>
            <person name="Hauser L."/>
            <person name="Kyrpides N."/>
            <person name="Mikhailova N."/>
            <person name="Ye Q."/>
            <person name="Zhou J."/>
            <person name="Richardson P."/>
            <person name="Fields M.W."/>
        </authorList>
    </citation>
    <scope>NUCLEOTIDE SEQUENCE [LARGE SCALE GENOMIC DNA]</scope>
    <source>
        <strain evidence="2">QYMF</strain>
    </source>
</reference>
<proteinExistence type="predicted"/>
<dbReference type="KEGG" id="amt:Amet_3143"/>
<dbReference type="AlphaFoldDB" id="A6TSW4"/>
<dbReference type="RefSeq" id="WP_012064248.1">
    <property type="nucleotide sequence ID" value="NC_009633.1"/>
</dbReference>
<accession>A6TSW4</accession>
<evidence type="ECO:0000313" key="2">
    <source>
        <dbReference type="Proteomes" id="UP000001572"/>
    </source>
</evidence>
<keyword evidence="2" id="KW-1185">Reference proteome</keyword>
<dbReference type="STRING" id="293826.Amet_3143"/>
<dbReference type="Proteomes" id="UP000001572">
    <property type="component" value="Chromosome"/>
</dbReference>
<evidence type="ECO:0008006" key="3">
    <source>
        <dbReference type="Google" id="ProtNLM"/>
    </source>
</evidence>
<organism evidence="1 2">
    <name type="scientific">Alkaliphilus metalliredigens (strain QYMF)</name>
    <dbReference type="NCBI Taxonomy" id="293826"/>
    <lineage>
        <taxon>Bacteria</taxon>
        <taxon>Bacillati</taxon>
        <taxon>Bacillota</taxon>
        <taxon>Clostridia</taxon>
        <taxon>Peptostreptococcales</taxon>
        <taxon>Natronincolaceae</taxon>
        <taxon>Alkaliphilus</taxon>
    </lineage>
</organism>
<dbReference type="OrthoDB" id="1954751at2"/>
<dbReference type="EMBL" id="CP000724">
    <property type="protein sequence ID" value="ABR49282.1"/>
    <property type="molecule type" value="Genomic_DNA"/>
</dbReference>
<protein>
    <recommendedName>
        <fullName evidence="3">DUF4829 domain-containing protein</fullName>
    </recommendedName>
</protein>
<gene>
    <name evidence="1" type="ordered locus">Amet_3143</name>
</gene>
<name>A6TSW4_ALKMQ</name>